<dbReference type="GO" id="GO:0008654">
    <property type="term" value="P:phospholipid biosynthetic process"/>
    <property type="evidence" value="ECO:0007669"/>
    <property type="project" value="UniProtKB-KW"/>
</dbReference>
<dbReference type="SUPFAM" id="SSF111331">
    <property type="entry name" value="NAD kinase/diacylglycerol kinase-like"/>
    <property type="match status" value="1"/>
</dbReference>
<dbReference type="InterPro" id="IPR050187">
    <property type="entry name" value="Lipid_Phosphate_FormReg"/>
</dbReference>
<proteinExistence type="inferred from homology"/>
<dbReference type="OrthoDB" id="142078at2"/>
<keyword evidence="7" id="KW-0444">Lipid biosynthesis</keyword>
<dbReference type="InterPro" id="IPR045540">
    <property type="entry name" value="YegS/DAGK_C"/>
</dbReference>
<feature type="domain" description="DAGKc" evidence="9">
    <location>
        <begin position="63"/>
        <end position="145"/>
    </location>
</feature>
<comment type="cofactor">
    <cofactor evidence="1">
        <name>Mg(2+)</name>
        <dbReference type="ChEBI" id="CHEBI:18420"/>
    </cofactor>
</comment>
<dbReference type="InterPro" id="IPR016064">
    <property type="entry name" value="NAD/diacylglycerol_kinase_sf"/>
</dbReference>
<dbReference type="Proteomes" id="UP000443070">
    <property type="component" value="Unassembled WGS sequence"/>
</dbReference>
<dbReference type="GO" id="GO:0005886">
    <property type="term" value="C:plasma membrane"/>
    <property type="evidence" value="ECO:0007669"/>
    <property type="project" value="TreeGrafter"/>
</dbReference>
<reference evidence="12 13" key="1">
    <citation type="journal article" date="2019" name="Nat. Med.">
        <title>A library of human gut bacterial isolates paired with longitudinal multiomics data enables mechanistic microbiome research.</title>
        <authorList>
            <person name="Poyet M."/>
            <person name="Groussin M."/>
            <person name="Gibbons S.M."/>
            <person name="Avila-Pacheco J."/>
            <person name="Jiang X."/>
            <person name="Kearney S.M."/>
            <person name="Perrotta A.R."/>
            <person name="Berdy B."/>
            <person name="Zhao S."/>
            <person name="Lieberman T.D."/>
            <person name="Swanson P.K."/>
            <person name="Smith M."/>
            <person name="Roesemann S."/>
            <person name="Alexander J.E."/>
            <person name="Rich S.A."/>
            <person name="Livny J."/>
            <person name="Vlamakis H."/>
            <person name="Clish C."/>
            <person name="Bullock K."/>
            <person name="Deik A."/>
            <person name="Scott J."/>
            <person name="Pierce K.A."/>
            <person name="Xavier R.J."/>
            <person name="Alm E.J."/>
        </authorList>
    </citation>
    <scope>NUCLEOTIDE SEQUENCE [LARGE SCALE GENOMIC DNA]</scope>
    <source>
        <strain evidence="10 13">BIOML-A13</strain>
        <strain evidence="11 12">BIOML-A3</strain>
    </source>
</reference>
<keyword evidence="7" id="KW-0594">Phospholipid biosynthesis</keyword>
<protein>
    <submittedName>
        <fullName evidence="10">Diacylglycerol kinase</fullName>
    </submittedName>
</protein>
<dbReference type="RefSeq" id="WP_113077408.1">
    <property type="nucleotide sequence ID" value="NZ_CAKVRS010000002.1"/>
</dbReference>
<keyword evidence="5 10" id="KW-0418">Kinase</keyword>
<dbReference type="Pfam" id="PF19279">
    <property type="entry name" value="YegS_C"/>
    <property type="match status" value="1"/>
</dbReference>
<evidence type="ECO:0000256" key="3">
    <source>
        <dbReference type="ARBA" id="ARBA00022679"/>
    </source>
</evidence>
<dbReference type="PANTHER" id="PTHR12358">
    <property type="entry name" value="SPHINGOSINE KINASE"/>
    <property type="match status" value="1"/>
</dbReference>
<sequence>MPNRVDIAAFQKVMIVYNRNSGKQLFASMLARVNEVKKRLKQVIDPKSLEIVEIKSFEQVEGLAARICQEKYDWIIVAGGDGTLRAIIDVFAKHEHMPYVSVFPAGTVNLVAKELLMSNDPAKWVKRVSKGIVSPVQLGKANGHIFLTVAGIGFDSLVVDNVSELEKKLLSKLAYVWQGTEMMRKEFVYSNWRYKFQVRLDDEEEWYEASSVIVGKSRYYAGRYSLFNGASLCVPQLHVAIFTGDTRADFMRYAAVIAMEALQLDKSIIIRHAQKIEIRCNVEDFAAELDGDAITSAPLQIELHPVPINFLA</sequence>
<dbReference type="EMBL" id="WNBM01000002">
    <property type="protein sequence ID" value="MTT75526.1"/>
    <property type="molecule type" value="Genomic_DNA"/>
</dbReference>
<dbReference type="InterPro" id="IPR001206">
    <property type="entry name" value="Diacylglycerol_kinase_cat_dom"/>
</dbReference>
<evidence type="ECO:0000256" key="2">
    <source>
        <dbReference type="ARBA" id="ARBA00005983"/>
    </source>
</evidence>
<dbReference type="AlphaFoldDB" id="A0A7X3BVF4"/>
<dbReference type="GO" id="GO:0004143">
    <property type="term" value="F:ATP-dependent diacylglycerol kinase activity"/>
    <property type="evidence" value="ECO:0007669"/>
    <property type="project" value="TreeGrafter"/>
</dbReference>
<keyword evidence="6" id="KW-0067">ATP-binding</keyword>
<evidence type="ECO:0000256" key="6">
    <source>
        <dbReference type="ARBA" id="ARBA00022840"/>
    </source>
</evidence>
<gene>
    <name evidence="10" type="ORF">GMD11_04460</name>
    <name evidence="11" type="ORF">GMD18_04105</name>
</gene>
<organism evidence="10 13">
    <name type="scientific">Phascolarctobacterium faecium</name>
    <dbReference type="NCBI Taxonomy" id="33025"/>
    <lineage>
        <taxon>Bacteria</taxon>
        <taxon>Bacillati</taxon>
        <taxon>Bacillota</taxon>
        <taxon>Negativicutes</taxon>
        <taxon>Acidaminococcales</taxon>
        <taxon>Acidaminococcaceae</taxon>
        <taxon>Phascolarctobacterium</taxon>
    </lineage>
</organism>
<keyword evidence="8" id="KW-1208">Phospholipid metabolism</keyword>
<dbReference type="EMBL" id="WNBW01000002">
    <property type="protein sequence ID" value="MTU03588.1"/>
    <property type="molecule type" value="Genomic_DNA"/>
</dbReference>
<evidence type="ECO:0000259" key="9">
    <source>
        <dbReference type="PROSITE" id="PS50146"/>
    </source>
</evidence>
<evidence type="ECO:0000256" key="7">
    <source>
        <dbReference type="ARBA" id="ARBA00023209"/>
    </source>
</evidence>
<dbReference type="Gene3D" id="2.60.200.40">
    <property type="match status" value="1"/>
</dbReference>
<evidence type="ECO:0000313" key="10">
    <source>
        <dbReference type="EMBL" id="MTT75526.1"/>
    </source>
</evidence>
<accession>A0A7X3BVF4</accession>
<keyword evidence="4" id="KW-0547">Nucleotide-binding</keyword>
<evidence type="ECO:0000313" key="12">
    <source>
        <dbReference type="Proteomes" id="UP000443070"/>
    </source>
</evidence>
<name>A0A7X3BVF4_9FIRM</name>
<evidence type="ECO:0000256" key="5">
    <source>
        <dbReference type="ARBA" id="ARBA00022777"/>
    </source>
</evidence>
<comment type="similarity">
    <text evidence="2">Belongs to the diacylglycerol/lipid kinase family.</text>
</comment>
<dbReference type="PROSITE" id="PS50146">
    <property type="entry name" value="DAGK"/>
    <property type="match status" value="1"/>
</dbReference>
<dbReference type="Gene3D" id="3.40.50.10330">
    <property type="entry name" value="Probable inorganic polyphosphate/atp-NAD kinase, domain 1"/>
    <property type="match status" value="1"/>
</dbReference>
<evidence type="ECO:0000313" key="13">
    <source>
        <dbReference type="Proteomes" id="UP000484547"/>
    </source>
</evidence>
<keyword evidence="7" id="KW-0443">Lipid metabolism</keyword>
<dbReference type="GO" id="GO:0005524">
    <property type="term" value="F:ATP binding"/>
    <property type="evidence" value="ECO:0007669"/>
    <property type="project" value="UniProtKB-KW"/>
</dbReference>
<dbReference type="PANTHER" id="PTHR12358:SF106">
    <property type="entry name" value="LIPID KINASE YEGS"/>
    <property type="match status" value="1"/>
</dbReference>
<keyword evidence="12" id="KW-1185">Reference proteome</keyword>
<evidence type="ECO:0000256" key="1">
    <source>
        <dbReference type="ARBA" id="ARBA00001946"/>
    </source>
</evidence>
<dbReference type="Proteomes" id="UP000484547">
    <property type="component" value="Unassembled WGS sequence"/>
</dbReference>
<keyword evidence="3" id="KW-0808">Transferase</keyword>
<evidence type="ECO:0000313" key="11">
    <source>
        <dbReference type="EMBL" id="MTU03588.1"/>
    </source>
</evidence>
<evidence type="ECO:0000256" key="8">
    <source>
        <dbReference type="ARBA" id="ARBA00023264"/>
    </source>
</evidence>
<dbReference type="InterPro" id="IPR017438">
    <property type="entry name" value="ATP-NAD_kinase_N"/>
</dbReference>
<comment type="caution">
    <text evidence="10">The sequence shown here is derived from an EMBL/GenBank/DDBJ whole genome shotgun (WGS) entry which is preliminary data.</text>
</comment>
<evidence type="ECO:0000256" key="4">
    <source>
        <dbReference type="ARBA" id="ARBA00022741"/>
    </source>
</evidence>
<dbReference type="Pfam" id="PF00781">
    <property type="entry name" value="DAGK_cat"/>
    <property type="match status" value="1"/>
</dbReference>